<name>A0A0L9TGP4_PHAAN</name>
<dbReference type="EMBL" id="KQ258515">
    <property type="protein sequence ID" value="KOM29661.1"/>
    <property type="molecule type" value="Genomic_DNA"/>
</dbReference>
<sequence length="696" mass="78870">MRNRIRFPSSIFDSQEVYSGSSGCIRLRATVLGTLQRESVSRRRQQDFSEAIGVAADDSSELGKARWLPLEAGVGVPPPPLASMNNNNWRRASVPDNRASSTIGFERSTMPVDERSRNKSFVLDSNARQRLWTSVQAISRSSSPFGLERSTMPVDERSSNQPFVLVFGFERSTLNLDERSNKRPCVLALWTRTLDNAFGRAFNRSATVRPCPLDSNARQCLWTSVQAISRSSSSLDSNARHIMWTSVQIKDRASSTLGFERSTIPVDERSSNQPFVLVFGFERSTLNVDERSNKRPSSTIGFERSTIHADERSTFGRLASKMFDLCFQPLDNLCTSIQAVGRSASKMFDLCFQPLDNLYLTDARLGAFVASLNIDAKQSAVRPHPSDSKRPTLTLPDVRPTRLNGPAFRGPQRPSFLPIAVRHFPSRPYFNTNAPTLGLTLVRPPDVRHLGFNRSANRLLTFGNSRRKRSVIRTHWRSDTRLTRNEAFTWFPEYGSYNREDENLAFILGATRAVIHRDFRPISPTPQGLTSKNIDTTRNDALYSTRAEVIGRDIHLLAQKKAERSQTKAERSQHQGRTLTTLRTNAHNTKDERSLHQGRTLTTPRTNAHYKDERPLQGRTLTTRTNAHYTKDERSLQGRTLTTPRTNAHYAKDERSLHQGRTLTTSRTNAHYTKDERSLHQGRTNPDVRLELNVHH</sequence>
<feature type="compositionally biased region" description="Polar residues" evidence="1">
    <location>
        <begin position="637"/>
        <end position="646"/>
    </location>
</feature>
<evidence type="ECO:0000256" key="1">
    <source>
        <dbReference type="SAM" id="MobiDB-lite"/>
    </source>
</evidence>
<gene>
    <name evidence="2" type="ORF">LR48_Vigan741s000800</name>
</gene>
<feature type="compositionally biased region" description="Polar residues" evidence="1">
    <location>
        <begin position="619"/>
        <end position="628"/>
    </location>
</feature>
<feature type="region of interest" description="Disordered" evidence="1">
    <location>
        <begin position="380"/>
        <end position="407"/>
    </location>
</feature>
<reference evidence="3" key="1">
    <citation type="journal article" date="2015" name="Proc. Natl. Acad. Sci. U.S.A.">
        <title>Genome sequencing of adzuki bean (Vigna angularis) provides insight into high starch and low fat accumulation and domestication.</title>
        <authorList>
            <person name="Yang K."/>
            <person name="Tian Z."/>
            <person name="Chen C."/>
            <person name="Luo L."/>
            <person name="Zhao B."/>
            <person name="Wang Z."/>
            <person name="Yu L."/>
            <person name="Li Y."/>
            <person name="Sun Y."/>
            <person name="Li W."/>
            <person name="Chen Y."/>
            <person name="Li Y."/>
            <person name="Zhang Y."/>
            <person name="Ai D."/>
            <person name="Zhao J."/>
            <person name="Shang C."/>
            <person name="Ma Y."/>
            <person name="Wu B."/>
            <person name="Wang M."/>
            <person name="Gao L."/>
            <person name="Sun D."/>
            <person name="Zhang P."/>
            <person name="Guo F."/>
            <person name="Wang W."/>
            <person name="Li Y."/>
            <person name="Wang J."/>
            <person name="Varshney R.K."/>
            <person name="Wang J."/>
            <person name="Ling H.Q."/>
            <person name="Wan P."/>
        </authorList>
    </citation>
    <scope>NUCLEOTIDE SEQUENCE</scope>
    <source>
        <strain evidence="3">cv. Jingnong 6</strain>
    </source>
</reference>
<protein>
    <submittedName>
        <fullName evidence="2">Uncharacterized protein</fullName>
    </submittedName>
</protein>
<evidence type="ECO:0000313" key="2">
    <source>
        <dbReference type="EMBL" id="KOM29661.1"/>
    </source>
</evidence>
<proteinExistence type="predicted"/>
<dbReference type="Gramene" id="KOM29661">
    <property type="protein sequence ID" value="KOM29661"/>
    <property type="gene ID" value="LR48_Vigan741s000800"/>
</dbReference>
<feature type="region of interest" description="Disordered" evidence="1">
    <location>
        <begin position="588"/>
        <end position="647"/>
    </location>
</feature>
<accession>A0A0L9TGP4</accession>
<evidence type="ECO:0000313" key="3">
    <source>
        <dbReference type="Proteomes" id="UP000053144"/>
    </source>
</evidence>
<dbReference type="AlphaFoldDB" id="A0A0L9TGP4"/>
<organism evidence="2 3">
    <name type="scientific">Phaseolus angularis</name>
    <name type="common">Azuki bean</name>
    <name type="synonym">Vigna angularis</name>
    <dbReference type="NCBI Taxonomy" id="3914"/>
    <lineage>
        <taxon>Eukaryota</taxon>
        <taxon>Viridiplantae</taxon>
        <taxon>Streptophyta</taxon>
        <taxon>Embryophyta</taxon>
        <taxon>Tracheophyta</taxon>
        <taxon>Spermatophyta</taxon>
        <taxon>Magnoliopsida</taxon>
        <taxon>eudicotyledons</taxon>
        <taxon>Gunneridae</taxon>
        <taxon>Pentapetalae</taxon>
        <taxon>rosids</taxon>
        <taxon>fabids</taxon>
        <taxon>Fabales</taxon>
        <taxon>Fabaceae</taxon>
        <taxon>Papilionoideae</taxon>
        <taxon>50 kb inversion clade</taxon>
        <taxon>NPAAA clade</taxon>
        <taxon>indigoferoid/millettioid clade</taxon>
        <taxon>Phaseoleae</taxon>
        <taxon>Vigna</taxon>
    </lineage>
</organism>
<feature type="compositionally biased region" description="Polar residues" evidence="1">
    <location>
        <begin position="597"/>
        <end position="606"/>
    </location>
</feature>
<dbReference type="Proteomes" id="UP000053144">
    <property type="component" value="Unassembled WGS sequence"/>
</dbReference>